<keyword evidence="1" id="KW-0732">Signal</keyword>
<feature type="signal peptide" evidence="1">
    <location>
        <begin position="1"/>
        <end position="23"/>
    </location>
</feature>
<dbReference type="AlphaFoldDB" id="A0AB39QMG2"/>
<proteinExistence type="predicted"/>
<evidence type="ECO:0000313" key="2">
    <source>
        <dbReference type="EMBL" id="XDQ43406.1"/>
    </source>
</evidence>
<dbReference type="PROSITE" id="PS51257">
    <property type="entry name" value="PROKAR_LIPOPROTEIN"/>
    <property type="match status" value="1"/>
</dbReference>
<evidence type="ECO:0000256" key="1">
    <source>
        <dbReference type="SAM" id="SignalP"/>
    </source>
</evidence>
<dbReference type="EMBL" id="CP163441">
    <property type="protein sequence ID" value="XDQ43406.1"/>
    <property type="molecule type" value="Genomic_DNA"/>
</dbReference>
<protein>
    <recommendedName>
        <fullName evidence="3">Lipoprotein</fullName>
    </recommendedName>
</protein>
<name>A0AB39QMG2_9ACTN</name>
<sequence length="172" mass="18618">MSRRLFAVSVVLSAALLTSCSDGGGTALEGDAKHSNLVGYEHTQVGKEYWVTMPQMENTSGKPLTVLSGKIVHVPAGLRVTAYRVVSDGAGAHPYGVVPVGVTDDHALYHKGSSFRIRAHTLSDLYYEARIKVTGAVRGDLTTCRYTYRQGSTTYNQDIGCDTRIRLGRPVD</sequence>
<evidence type="ECO:0008006" key="3">
    <source>
        <dbReference type="Google" id="ProtNLM"/>
    </source>
</evidence>
<feature type="chain" id="PRO_5044294773" description="Lipoprotein" evidence="1">
    <location>
        <begin position="24"/>
        <end position="172"/>
    </location>
</feature>
<accession>A0AB39QMG2</accession>
<dbReference type="RefSeq" id="WP_369222544.1">
    <property type="nucleotide sequence ID" value="NZ_CP163441.1"/>
</dbReference>
<reference evidence="2" key="1">
    <citation type="submission" date="2024-07" db="EMBL/GenBank/DDBJ databases">
        <authorList>
            <person name="Yu S.T."/>
        </authorList>
    </citation>
    <scope>NUCLEOTIDE SEQUENCE</scope>
    <source>
        <strain evidence="2">R39</strain>
    </source>
</reference>
<gene>
    <name evidence="2" type="ORF">AB5J52_14680</name>
</gene>
<organism evidence="2">
    <name type="scientific">Streptomyces sp. R39</name>
    <dbReference type="NCBI Taxonomy" id="3238631"/>
    <lineage>
        <taxon>Bacteria</taxon>
        <taxon>Bacillati</taxon>
        <taxon>Actinomycetota</taxon>
        <taxon>Actinomycetes</taxon>
        <taxon>Kitasatosporales</taxon>
        <taxon>Streptomycetaceae</taxon>
        <taxon>Streptomyces</taxon>
    </lineage>
</organism>